<dbReference type="InterPro" id="IPR049100">
    <property type="entry name" value="TAGT"/>
</dbReference>
<dbReference type="Pfam" id="PF20691">
    <property type="entry name" value="TAGT"/>
    <property type="match status" value="1"/>
</dbReference>
<dbReference type="AlphaFoldDB" id="A0A478RQX2"/>
<evidence type="ECO:0000259" key="1">
    <source>
        <dbReference type="Pfam" id="PF20691"/>
    </source>
</evidence>
<evidence type="ECO:0000313" key="2">
    <source>
        <dbReference type="EMBL" id="QMO39561.1"/>
    </source>
</evidence>
<name>A0A478RQX2_ECOLX</name>
<dbReference type="RefSeq" id="WP_069901011.1">
    <property type="nucleotide sequence ID" value="NZ_BFKA01000099.1"/>
</dbReference>
<evidence type="ECO:0000313" key="3">
    <source>
        <dbReference type="Proteomes" id="UP000514754"/>
    </source>
</evidence>
<dbReference type="Proteomes" id="UP000514754">
    <property type="component" value="Chromosome"/>
</dbReference>
<gene>
    <name evidence="2" type="ORF">HVW43_04300</name>
</gene>
<dbReference type="EMBL" id="CP057906">
    <property type="protein sequence ID" value="QMO39561.1"/>
    <property type="molecule type" value="Genomic_DNA"/>
</dbReference>
<sequence>MRDDFCAFILTHGRPDKVLTYRTLRRAGYTGKIFIVVDDEDKTRHQYIAEFGKQVLVFSKADIASRFDEADNFGDRRSIFYARNACFDLAKQVGCKYFIQFDDDYHEFQFRVDHNYDQAYFPIRKLDAILSEMLAYYESIPALSIAMSQGGDFLGDNGGHASWVKRKAMNSFICSVERPFSFMGRINEDVNTYTNLGRRGELFMTIGAVQLGQKQTQKNSGGMTELYLDSGTYVKSFYSVMYAPSCVKISLMGASHKRIHHQVTWNNAAVKILNEKYRKKTPCIPMGVTNDSVFESRVSGCVPDDRTTNR</sequence>
<reference evidence="2 3" key="1">
    <citation type="submission" date="2020-06" db="EMBL/GenBank/DDBJ databases">
        <title>REHAB project genomes.</title>
        <authorList>
            <person name="Shaw L.P."/>
        </authorList>
    </citation>
    <scope>NUCLEOTIDE SEQUENCE [LARGE SCALE GENOMIC DNA]</scope>
    <source>
        <strain evidence="2 3">RHB10-C12</strain>
    </source>
</reference>
<proteinExistence type="predicted"/>
<accession>A0A478RQX2</accession>
<organism evidence="2 3">
    <name type="scientific">Escherichia coli</name>
    <dbReference type="NCBI Taxonomy" id="562"/>
    <lineage>
        <taxon>Bacteria</taxon>
        <taxon>Pseudomonadati</taxon>
        <taxon>Pseudomonadota</taxon>
        <taxon>Gammaproteobacteria</taxon>
        <taxon>Enterobacterales</taxon>
        <taxon>Enterobacteriaceae</taxon>
        <taxon>Escherichia</taxon>
    </lineage>
</organism>
<feature type="domain" description="TET-Associated Glycosyltransferase" evidence="1">
    <location>
        <begin position="8"/>
        <end position="222"/>
    </location>
</feature>
<protein>
    <recommendedName>
        <fullName evidence="1">TET-Associated Glycosyltransferase domain-containing protein</fullName>
    </recommendedName>
</protein>